<evidence type="ECO:0000313" key="10">
    <source>
        <dbReference type="Proteomes" id="UP000765509"/>
    </source>
</evidence>
<dbReference type="PANTHER" id="PTHR11709">
    <property type="entry name" value="MULTI-COPPER OXIDASE"/>
    <property type="match status" value="1"/>
</dbReference>
<feature type="compositionally biased region" description="Low complexity" evidence="4">
    <location>
        <begin position="703"/>
        <end position="718"/>
    </location>
</feature>
<feature type="compositionally biased region" description="Polar residues" evidence="4">
    <location>
        <begin position="773"/>
        <end position="782"/>
    </location>
</feature>
<feature type="domain" description="Plastocyanin-like" evidence="7">
    <location>
        <begin position="803"/>
        <end position="860"/>
    </location>
</feature>
<dbReference type="OrthoDB" id="2121828at2759"/>
<dbReference type="InterPro" id="IPR001117">
    <property type="entry name" value="Cu-oxidase_2nd"/>
</dbReference>
<protein>
    <recommendedName>
        <fullName evidence="11">Multicopper oxidase</fullName>
    </recommendedName>
</protein>
<comment type="similarity">
    <text evidence="1">Belongs to the multicopper oxidase family.</text>
</comment>
<dbReference type="EMBL" id="AVOT02001218">
    <property type="protein sequence ID" value="MBW0466134.1"/>
    <property type="molecule type" value="Genomic_DNA"/>
</dbReference>
<reference evidence="9" key="1">
    <citation type="submission" date="2021-03" db="EMBL/GenBank/DDBJ databases">
        <title>Draft genome sequence of rust myrtle Austropuccinia psidii MF-1, a brazilian biotype.</title>
        <authorList>
            <person name="Quecine M.C."/>
            <person name="Pachon D.M.R."/>
            <person name="Bonatelli M.L."/>
            <person name="Correr F.H."/>
            <person name="Franceschini L.M."/>
            <person name="Leite T.F."/>
            <person name="Margarido G.R.A."/>
            <person name="Almeida C.A."/>
            <person name="Ferrarezi J.A."/>
            <person name="Labate C.A."/>
        </authorList>
    </citation>
    <scope>NUCLEOTIDE SEQUENCE</scope>
    <source>
        <strain evidence="9">MF-1</strain>
    </source>
</reference>
<feature type="domain" description="Plastocyanin-like" evidence="8">
    <location>
        <begin position="221"/>
        <end position="329"/>
    </location>
</feature>
<keyword evidence="5" id="KW-0472">Membrane</keyword>
<feature type="compositionally biased region" description="Polar residues" evidence="4">
    <location>
        <begin position="37"/>
        <end position="51"/>
    </location>
</feature>
<dbReference type="InterPro" id="IPR011707">
    <property type="entry name" value="Cu-oxidase-like_N"/>
</dbReference>
<evidence type="ECO:0000259" key="8">
    <source>
        <dbReference type="Pfam" id="PF07732"/>
    </source>
</evidence>
<dbReference type="GO" id="GO:0016491">
    <property type="term" value="F:oxidoreductase activity"/>
    <property type="evidence" value="ECO:0007669"/>
    <property type="project" value="InterPro"/>
</dbReference>
<gene>
    <name evidence="9" type="ORF">O181_005849</name>
</gene>
<keyword evidence="3" id="KW-0325">Glycoprotein</keyword>
<evidence type="ECO:0000256" key="3">
    <source>
        <dbReference type="ARBA" id="ARBA00023180"/>
    </source>
</evidence>
<dbReference type="Pfam" id="PF00394">
    <property type="entry name" value="Cu-oxidase"/>
    <property type="match status" value="1"/>
</dbReference>
<keyword evidence="2" id="KW-0186">Copper</keyword>
<dbReference type="Proteomes" id="UP000765509">
    <property type="component" value="Unassembled WGS sequence"/>
</dbReference>
<evidence type="ECO:0000256" key="5">
    <source>
        <dbReference type="SAM" id="Phobius"/>
    </source>
</evidence>
<sequence length="886" mass="98344">MGFLPSLPSSLKDAFNVSWPWSNSSVSSSRKARHGRNSSFDSRSNNTQFTSRGIYRRRSFAPQASVSERSLTSQSSRLGRDYSTGNFRRQDSVSYSTETGSYARNYAETSYGSQPSRPHRSDETYGQSFTISSRLKRAFKAPTKREIAIGFLILLIIIATLVVGLVIGFRNVSLQDKLHGRINTTPVRTPEKEESLLGHIKGEPPQTREVLFVVDERLGSPDGFEKHMFVVNGQYPGPTIEANEGDEVMVTVKNDLAQPTSIHWKGLFQSGTNYFDGIEGVTECGIPPGEQMVYRFKTDGFSGTTYWRAGYKSQASDGLTGGFVVHPRQSNISVAYDEDVMIQLSDLYHESSESLLVKYLSPDGVQGKPGNEPVPNSGVMNGIGQYHHTANGEVNLPSYYRLVVEPTKSYRLRLANTGSFAPIRFSVESHNLTVVEADGVEVEPVTFSDGLVIEVGQRYSVILHAAHATGDKYWMRGSLVKDQFKYEVPDAQHEILGILAYGERAVGSPEEKEPSLGGQTLDVARLRPLRPIPPPSPTRTYIVNYNLTQNSDGSTTGLMNSTTWIPLHQSTSLLHKLGEGIDGASVPSQFQFVISTQNMEVIDLIIENLNEGSYPFSLNGHRPWLISSGQGRYHSNQIGNQTTANPKGNLATENSTLAHQAGNGTAANSRLAPTKTSQNHDTLMTPPQKTSSPNSRIPPIKKASNPASSPSRSSTQQSKEVPKGKGKNFSDQMNFYKRPKPVFFNKVGIPRKSRFTTPQRKLKAQEPLKETSSRNAMTQPHQFSEEVRLWKVSRHRRSYQLNRRQMASSAPALQRDTFTIPKGGWIRIRFVTDNPGIWLLSDQVQWHLASGAAMQIASQNSKWTEVPSEILKFCALNHENSPISRR</sequence>
<accession>A0A9Q3GGA0</accession>
<dbReference type="Pfam" id="PF07731">
    <property type="entry name" value="Cu-oxidase_2"/>
    <property type="match status" value="1"/>
</dbReference>
<organism evidence="9 10">
    <name type="scientific">Austropuccinia psidii MF-1</name>
    <dbReference type="NCBI Taxonomy" id="1389203"/>
    <lineage>
        <taxon>Eukaryota</taxon>
        <taxon>Fungi</taxon>
        <taxon>Dikarya</taxon>
        <taxon>Basidiomycota</taxon>
        <taxon>Pucciniomycotina</taxon>
        <taxon>Pucciniomycetes</taxon>
        <taxon>Pucciniales</taxon>
        <taxon>Sphaerophragmiaceae</taxon>
        <taxon>Austropuccinia</taxon>
    </lineage>
</organism>
<dbReference type="InterPro" id="IPR011706">
    <property type="entry name" value="Cu-oxidase_C"/>
</dbReference>
<evidence type="ECO:0000313" key="9">
    <source>
        <dbReference type="EMBL" id="MBW0466134.1"/>
    </source>
</evidence>
<evidence type="ECO:0000256" key="2">
    <source>
        <dbReference type="ARBA" id="ARBA00023008"/>
    </source>
</evidence>
<dbReference type="InterPro" id="IPR008972">
    <property type="entry name" value="Cupredoxin"/>
</dbReference>
<feature type="compositionally biased region" description="Basic and acidic residues" evidence="4">
    <location>
        <begin position="763"/>
        <end position="772"/>
    </location>
</feature>
<evidence type="ECO:0008006" key="11">
    <source>
        <dbReference type="Google" id="ProtNLM"/>
    </source>
</evidence>
<keyword evidence="5" id="KW-0812">Transmembrane</keyword>
<proteinExistence type="inferred from homology"/>
<evidence type="ECO:0000256" key="1">
    <source>
        <dbReference type="ARBA" id="ARBA00010609"/>
    </source>
</evidence>
<evidence type="ECO:0000256" key="4">
    <source>
        <dbReference type="SAM" id="MobiDB-lite"/>
    </source>
</evidence>
<dbReference type="CDD" id="cd13857">
    <property type="entry name" value="CuRO_1_Diphenol_Ox"/>
    <property type="match status" value="1"/>
</dbReference>
<feature type="region of interest" description="Disordered" evidence="4">
    <location>
        <begin position="21"/>
        <end position="99"/>
    </location>
</feature>
<dbReference type="SUPFAM" id="SSF49503">
    <property type="entry name" value="Cupredoxins"/>
    <property type="match status" value="3"/>
</dbReference>
<feature type="domain" description="Plastocyanin-like" evidence="6">
    <location>
        <begin position="338"/>
        <end position="502"/>
    </location>
</feature>
<keyword evidence="10" id="KW-1185">Reference proteome</keyword>
<dbReference type="GO" id="GO:0005507">
    <property type="term" value="F:copper ion binding"/>
    <property type="evidence" value="ECO:0007669"/>
    <property type="project" value="InterPro"/>
</dbReference>
<name>A0A9Q3GGA0_9BASI</name>
<keyword evidence="5" id="KW-1133">Transmembrane helix</keyword>
<feature type="compositionally biased region" description="Polar residues" evidence="4">
    <location>
        <begin position="62"/>
        <end position="99"/>
    </location>
</feature>
<feature type="region of interest" description="Disordered" evidence="4">
    <location>
        <begin position="661"/>
        <end position="733"/>
    </location>
</feature>
<dbReference type="PANTHER" id="PTHR11709:SF511">
    <property type="entry name" value="LACCASE"/>
    <property type="match status" value="1"/>
</dbReference>
<feature type="region of interest" description="Disordered" evidence="4">
    <location>
        <begin position="755"/>
        <end position="782"/>
    </location>
</feature>
<evidence type="ECO:0000259" key="7">
    <source>
        <dbReference type="Pfam" id="PF07731"/>
    </source>
</evidence>
<dbReference type="InterPro" id="IPR045087">
    <property type="entry name" value="Cu-oxidase_fam"/>
</dbReference>
<dbReference type="Gene3D" id="2.60.40.420">
    <property type="entry name" value="Cupredoxins - blue copper proteins"/>
    <property type="match status" value="4"/>
</dbReference>
<evidence type="ECO:0000259" key="6">
    <source>
        <dbReference type="Pfam" id="PF00394"/>
    </source>
</evidence>
<feature type="compositionally biased region" description="Polar residues" evidence="4">
    <location>
        <begin position="674"/>
        <end position="695"/>
    </location>
</feature>
<dbReference type="AlphaFoldDB" id="A0A9Q3GGA0"/>
<comment type="caution">
    <text evidence="9">The sequence shown here is derived from an EMBL/GenBank/DDBJ whole genome shotgun (WGS) entry which is preliminary data.</text>
</comment>
<dbReference type="Pfam" id="PF07732">
    <property type="entry name" value="Cu-oxidase_3"/>
    <property type="match status" value="1"/>
</dbReference>
<feature type="transmembrane region" description="Helical" evidence="5">
    <location>
        <begin position="147"/>
        <end position="169"/>
    </location>
</feature>